<dbReference type="AlphaFoldDB" id="A0A923HE18"/>
<proteinExistence type="predicted"/>
<accession>A0A923HE18</accession>
<keyword evidence="1" id="KW-0812">Transmembrane</keyword>
<dbReference type="Proteomes" id="UP000656244">
    <property type="component" value="Unassembled WGS sequence"/>
</dbReference>
<evidence type="ECO:0000313" key="2">
    <source>
        <dbReference type="EMBL" id="MBC3759461.1"/>
    </source>
</evidence>
<evidence type="ECO:0000256" key="1">
    <source>
        <dbReference type="SAM" id="Phobius"/>
    </source>
</evidence>
<evidence type="ECO:0000313" key="3">
    <source>
        <dbReference type="Proteomes" id="UP000656244"/>
    </source>
</evidence>
<organism evidence="2 3">
    <name type="scientific">Hyunsoonleella aquatilis</name>
    <dbReference type="NCBI Taxonomy" id="2762758"/>
    <lineage>
        <taxon>Bacteria</taxon>
        <taxon>Pseudomonadati</taxon>
        <taxon>Bacteroidota</taxon>
        <taxon>Flavobacteriia</taxon>
        <taxon>Flavobacteriales</taxon>
        <taxon>Flavobacteriaceae</taxon>
    </lineage>
</organism>
<sequence length="262" mass="30486">MVNLLKLIKHLFIFTFLTCLTQIGGLIWLLSIGVSKHMSIRKRFVFPILYLLFNIAIIPPIAKSFGREKLPTFSKEIKPRNWCYPLLFRNYVAPNLKKQLQNDASVFYKSTSMPITYLDANFPFIDGFPLFPHLSHNDGKKVDLSLMYLDEKKESTDKKPSVSGYGVYANSEDNYTVKRCRNNGYRQYDFTKYLSFGTIHELDFYQEGTKHLLQQLLSNSSTQKIFIEPHLKQSLGLSNEARIRFHGCQAVRHDDHIHLQIK</sequence>
<dbReference type="EMBL" id="JACNMF010000004">
    <property type="protein sequence ID" value="MBC3759461.1"/>
    <property type="molecule type" value="Genomic_DNA"/>
</dbReference>
<feature type="transmembrane region" description="Helical" evidence="1">
    <location>
        <begin position="44"/>
        <end position="62"/>
    </location>
</feature>
<name>A0A923HE18_9FLAO</name>
<keyword evidence="1" id="KW-0472">Membrane</keyword>
<feature type="transmembrane region" description="Helical" evidence="1">
    <location>
        <begin position="12"/>
        <end position="32"/>
    </location>
</feature>
<keyword evidence="1" id="KW-1133">Transmembrane helix</keyword>
<protein>
    <submittedName>
        <fullName evidence="2">Uncharacterized protein</fullName>
    </submittedName>
</protein>
<dbReference type="Gene3D" id="3.30.1380.10">
    <property type="match status" value="1"/>
</dbReference>
<gene>
    <name evidence="2" type="ORF">H7U19_13660</name>
</gene>
<keyword evidence="3" id="KW-1185">Reference proteome</keyword>
<comment type="caution">
    <text evidence="2">The sequence shown here is derived from an EMBL/GenBank/DDBJ whole genome shotgun (WGS) entry which is preliminary data.</text>
</comment>
<reference evidence="2" key="1">
    <citation type="submission" date="2020-08" db="EMBL/GenBank/DDBJ databases">
        <title>Hyunsoonleella sp. strain SJ7 genome sequencing and assembly.</title>
        <authorList>
            <person name="Kim I."/>
        </authorList>
    </citation>
    <scope>NUCLEOTIDE SEQUENCE</scope>
    <source>
        <strain evidence="2">SJ7</strain>
    </source>
</reference>
<dbReference type="InterPro" id="IPR009045">
    <property type="entry name" value="Zn_M74/Hedgehog-like"/>
</dbReference>